<dbReference type="PANTHER" id="PTHR28004:SF8">
    <property type="entry name" value="D-SERINE DEAMINASE"/>
    <property type="match status" value="1"/>
</dbReference>
<keyword evidence="5" id="KW-1185">Reference proteome</keyword>
<dbReference type="Pfam" id="PF01168">
    <property type="entry name" value="Ala_racemase_N"/>
    <property type="match status" value="1"/>
</dbReference>
<dbReference type="PANTHER" id="PTHR28004">
    <property type="entry name" value="ZGC:162816-RELATED"/>
    <property type="match status" value="1"/>
</dbReference>
<dbReference type="GO" id="GO:0016829">
    <property type="term" value="F:lyase activity"/>
    <property type="evidence" value="ECO:0007669"/>
    <property type="project" value="UniProtKB-KW"/>
</dbReference>
<dbReference type="InterPro" id="IPR029066">
    <property type="entry name" value="PLP-binding_barrel"/>
</dbReference>
<protein>
    <submittedName>
        <fullName evidence="4">Alanine racemase</fullName>
    </submittedName>
</protein>
<dbReference type="RefSeq" id="WP_088386380.1">
    <property type="nucleotide sequence ID" value="NZ_NIOF01000009.1"/>
</dbReference>
<accession>A0A246J4T2</accession>
<comment type="similarity">
    <text evidence="1">Belongs to the DSD1 family.</text>
</comment>
<dbReference type="OrthoDB" id="9811417at2"/>
<comment type="caution">
    <text evidence="4">The sequence shown here is derived from an EMBL/GenBank/DDBJ whole genome shotgun (WGS) entry which is preliminary data.</text>
</comment>
<evidence type="ECO:0000313" key="5">
    <source>
        <dbReference type="Proteomes" id="UP000197468"/>
    </source>
</evidence>
<dbReference type="Gene3D" id="3.20.20.10">
    <property type="entry name" value="Alanine racemase"/>
    <property type="match status" value="1"/>
</dbReference>
<reference evidence="4 5" key="1">
    <citation type="journal article" date="2008" name="Int. J. Syst. Evol. Microbiol.">
        <title>Description of Roseateles aquatilis sp. nov. and Roseateles terrae sp. nov., in the class Betaproteobacteria, and emended description of the genus Roseateles.</title>
        <authorList>
            <person name="Gomila M."/>
            <person name="Bowien B."/>
            <person name="Falsen E."/>
            <person name="Moore E.R."/>
            <person name="Lalucat J."/>
        </authorList>
    </citation>
    <scope>NUCLEOTIDE SEQUENCE [LARGE SCALE GENOMIC DNA]</scope>
    <source>
        <strain evidence="4 5">CCUG 48205</strain>
    </source>
</reference>
<feature type="domain" description="D-serine dehydratase-like" evidence="3">
    <location>
        <begin position="340"/>
        <end position="441"/>
    </location>
</feature>
<sequence length="454" mass="48791">MTASAHDATRATSTTPVRLKLDDLESAPLPSTLKGLPVSAEGLPLRDLGTLGLSLLDGDLPLPAAVLKDAAIIHNAAWMRDFVNRAGVSLCPHGKTTMAPQLFQRQLDEGAWGMTAATAAHVRSYRRFGVPRVLLANQLVGRADIELVFRELEADADFDFYLLVDSAAGLDLLREAVAAHGLTRPLQVLLEVGTPGGRTGARSLADGLALGRLIRDAGPAIALRGVEAFEGVYSGDDTARVELGALSMIETVASLTRAGCEEDWFAPGEVLLSAGGSAFFDMAARTLAAVESAGTGCALRVVLRSGCYLSHDSLQYERMQARMRQRAGAMWGAGPGLRNAIEVWAHVQSVPEPGRAICTAGKRDLGYDACLPQPLWWYRRGEHDVPQPAPTDWQVVKLNDQHAYVDASSGVLPLRVGDLIGFGVGHPCTTFDKWPLLYRVDDEYRVLGGVRTFF</sequence>
<evidence type="ECO:0000256" key="2">
    <source>
        <dbReference type="ARBA" id="ARBA00023239"/>
    </source>
</evidence>
<dbReference type="Gene3D" id="2.40.37.20">
    <property type="entry name" value="D-serine dehydratase-like domain"/>
    <property type="match status" value="1"/>
</dbReference>
<proteinExistence type="inferred from homology"/>
<dbReference type="InterPro" id="IPR042208">
    <property type="entry name" value="D-ser_dehydrat-like_sf"/>
</dbReference>
<keyword evidence="2" id="KW-0456">Lyase</keyword>
<dbReference type="EMBL" id="NIOF01000009">
    <property type="protein sequence ID" value="OWQ87598.1"/>
    <property type="molecule type" value="Genomic_DNA"/>
</dbReference>
<dbReference type="InterPro" id="IPR001608">
    <property type="entry name" value="Ala_racemase_N"/>
</dbReference>
<evidence type="ECO:0000256" key="1">
    <source>
        <dbReference type="ARBA" id="ARBA00005323"/>
    </source>
</evidence>
<gene>
    <name evidence="4" type="ORF">CDN99_18580</name>
</gene>
<name>A0A246J4T2_9BURK</name>
<dbReference type="Proteomes" id="UP000197468">
    <property type="component" value="Unassembled WGS sequence"/>
</dbReference>
<dbReference type="AlphaFoldDB" id="A0A246J4T2"/>
<organism evidence="4 5">
    <name type="scientific">Roseateles aquatilis</name>
    <dbReference type="NCBI Taxonomy" id="431061"/>
    <lineage>
        <taxon>Bacteria</taxon>
        <taxon>Pseudomonadati</taxon>
        <taxon>Pseudomonadota</taxon>
        <taxon>Betaproteobacteria</taxon>
        <taxon>Burkholderiales</taxon>
        <taxon>Sphaerotilaceae</taxon>
        <taxon>Roseateles</taxon>
    </lineage>
</organism>
<dbReference type="SUPFAM" id="SSF51419">
    <property type="entry name" value="PLP-binding barrel"/>
    <property type="match status" value="1"/>
</dbReference>
<dbReference type="InterPro" id="IPR026956">
    <property type="entry name" value="D-ser_dehydrat-like_dom"/>
</dbReference>
<evidence type="ECO:0000259" key="3">
    <source>
        <dbReference type="SMART" id="SM01119"/>
    </source>
</evidence>
<evidence type="ECO:0000313" key="4">
    <source>
        <dbReference type="EMBL" id="OWQ87598.1"/>
    </source>
</evidence>
<dbReference type="SMART" id="SM01119">
    <property type="entry name" value="D-ser_dehydrat"/>
    <property type="match status" value="1"/>
</dbReference>
<dbReference type="InterPro" id="IPR051466">
    <property type="entry name" value="D-amino_acid_metab_enzyme"/>
</dbReference>
<dbReference type="Pfam" id="PF14031">
    <property type="entry name" value="D-ser_dehydrat"/>
    <property type="match status" value="1"/>
</dbReference>